<dbReference type="PANTHER" id="PTHR24148:SF64">
    <property type="entry name" value="HETEROKARYON INCOMPATIBILITY DOMAIN-CONTAINING PROTEIN"/>
    <property type="match status" value="1"/>
</dbReference>
<dbReference type="Pfam" id="PF06985">
    <property type="entry name" value="HET"/>
    <property type="match status" value="1"/>
</dbReference>
<dbReference type="OrthoDB" id="5416609at2759"/>
<dbReference type="InterPro" id="IPR010730">
    <property type="entry name" value="HET"/>
</dbReference>
<dbReference type="EMBL" id="VCHE01000146">
    <property type="protein sequence ID" value="KAB2570227.1"/>
    <property type="molecule type" value="Genomic_DNA"/>
</dbReference>
<evidence type="ECO:0000259" key="1">
    <source>
        <dbReference type="Pfam" id="PF06985"/>
    </source>
</evidence>
<evidence type="ECO:0000313" key="3">
    <source>
        <dbReference type="Proteomes" id="UP000325902"/>
    </source>
</evidence>
<dbReference type="PANTHER" id="PTHR24148">
    <property type="entry name" value="ANKYRIN REPEAT DOMAIN-CONTAINING PROTEIN 39 HOMOLOG-RELATED"/>
    <property type="match status" value="1"/>
</dbReference>
<sequence>MADSDSGSPILLQTSLYLALRRLRREDRTVLVWADAVCIDQSDDSEKARQIHLLPQIFQSAQQVFAWIGEEEDDSSEAMRFLNKLGHWVLEFSGRTRGLDDSETSQCNRPELPQVGDAMWVAVGHLLKRSWFSRIWIVQEAVLAAKLVMECGPMTIPWEVLHAAAALCFMNGLWDPRIECPIADQKTQKNILQLGDLRAKSWKDGRFSACDCMFNLLQLFHQKDVTKPRDRLFALLGMAQDEREDGLQPTYEGSDEDIIINYGSVFVKQGYGLNLLCQARMAGRRKELPSWMPDLTAAIYPKTITAWGERPGEVRPGIASDGFKASGNVSDLRNIKVDGKVLPLQGWVVDEISGIGEYTSSTDDVILFIEEIFNYVSRVHRLKSHREREEVRCRLPIGDTYNSATASWDPEEQVDGPEHKVGTRRDAYRRMLQYLDYRRNRSLEDEGTDIQEAGQADYTVSYAGLIRRQMWPYYQTVLEFVESFQPASAVVCETKAGRVGIVPQTVRAATEKEPGDKIVVFQGAKVPYIIRESGSTPETYQAVGECYIDGIMHGELFSDGKQRSGLQLQEFRLE</sequence>
<reference evidence="2 3" key="1">
    <citation type="journal article" date="2019" name="Sci. Rep.">
        <title>A multi-omics analysis of the grapevine pathogen Lasiodiplodia theobromae reveals that temperature affects the expression of virulence- and pathogenicity-related genes.</title>
        <authorList>
            <person name="Felix C."/>
            <person name="Meneses R."/>
            <person name="Goncalves M.F.M."/>
            <person name="Tilleman L."/>
            <person name="Duarte A.S."/>
            <person name="Jorrin-Novo J.V."/>
            <person name="Van de Peer Y."/>
            <person name="Deforce D."/>
            <person name="Van Nieuwerburgh F."/>
            <person name="Esteves A.C."/>
            <person name="Alves A."/>
        </authorList>
    </citation>
    <scope>NUCLEOTIDE SEQUENCE [LARGE SCALE GENOMIC DNA]</scope>
    <source>
        <strain evidence="2 3">LA-SOL3</strain>
    </source>
</reference>
<dbReference type="AlphaFoldDB" id="A0A5N5CXY6"/>
<proteinExistence type="predicted"/>
<dbReference type="Proteomes" id="UP000325902">
    <property type="component" value="Unassembled WGS sequence"/>
</dbReference>
<evidence type="ECO:0000313" key="2">
    <source>
        <dbReference type="EMBL" id="KAB2570227.1"/>
    </source>
</evidence>
<dbReference type="Pfam" id="PF26639">
    <property type="entry name" value="Het-6_barrel"/>
    <property type="match status" value="1"/>
</dbReference>
<comment type="caution">
    <text evidence="2">The sequence shown here is derived from an EMBL/GenBank/DDBJ whole genome shotgun (WGS) entry which is preliminary data.</text>
</comment>
<dbReference type="InterPro" id="IPR052895">
    <property type="entry name" value="HetReg/Transcr_Mod"/>
</dbReference>
<organism evidence="2 3">
    <name type="scientific">Lasiodiplodia theobromae</name>
    <dbReference type="NCBI Taxonomy" id="45133"/>
    <lineage>
        <taxon>Eukaryota</taxon>
        <taxon>Fungi</taxon>
        <taxon>Dikarya</taxon>
        <taxon>Ascomycota</taxon>
        <taxon>Pezizomycotina</taxon>
        <taxon>Dothideomycetes</taxon>
        <taxon>Dothideomycetes incertae sedis</taxon>
        <taxon>Botryosphaeriales</taxon>
        <taxon>Botryosphaeriaceae</taxon>
        <taxon>Lasiodiplodia</taxon>
    </lineage>
</organism>
<keyword evidence="3" id="KW-1185">Reference proteome</keyword>
<feature type="domain" description="Heterokaryon incompatibility" evidence="1">
    <location>
        <begin position="9"/>
        <end position="140"/>
    </location>
</feature>
<protein>
    <submittedName>
        <fullName evidence="2">Heterokaryon incompatibility protein 6</fullName>
    </submittedName>
</protein>
<gene>
    <name evidence="2" type="primary">het-6_21</name>
    <name evidence="2" type="ORF">DBV05_g11106</name>
</gene>
<name>A0A5N5CXY6_9PEZI</name>
<accession>A0A5N5CXY6</accession>